<comment type="caution">
    <text evidence="2">The sequence shown here is derived from an EMBL/GenBank/DDBJ whole genome shotgun (WGS) entry which is preliminary data.</text>
</comment>
<proteinExistence type="predicted"/>
<feature type="signal peptide" evidence="1">
    <location>
        <begin position="1"/>
        <end position="21"/>
    </location>
</feature>
<feature type="chain" id="PRO_5047455753" evidence="1">
    <location>
        <begin position="22"/>
        <end position="295"/>
    </location>
</feature>
<evidence type="ECO:0000313" key="3">
    <source>
        <dbReference type="Proteomes" id="UP001291999"/>
    </source>
</evidence>
<gene>
    <name evidence="2" type="ORF">SFC79_07025</name>
</gene>
<keyword evidence="3" id="KW-1185">Reference proteome</keyword>
<keyword evidence="1" id="KW-0732">Signal</keyword>
<dbReference type="RefSeq" id="WP_322423775.1">
    <property type="nucleotide sequence ID" value="NZ_JAXQPW010000001.1"/>
</dbReference>
<evidence type="ECO:0000256" key="1">
    <source>
        <dbReference type="SAM" id="SignalP"/>
    </source>
</evidence>
<sequence>MKLVISLAATVVALTSVPAAAVPTDAVPADAVPADAGVLGRSADRAADRPADRAADRAAAAAKAVVTASAEQVTEGDSLTLRVKVPTSKDAKKVVLEERRDDVFGDPTWDRVDGTRAKARLAFATTVTAQNEATYRVTVTYRGREKPVASRPVTVTVWRWIALQEFEPYLQSSTATYTEADINGTSYAVWGGYGSTARSWEARVTPGRNCTKFRAVLGLSDGSDDGSSGVVSFTSDEATTVYQSPSLVPGMTVPVALDLAAPYRFGMSATNTSADKVRSYPMVADGAFYCTGIED</sequence>
<organism evidence="2 3">
    <name type="scientific">Nocardioides renjunii</name>
    <dbReference type="NCBI Taxonomy" id="3095075"/>
    <lineage>
        <taxon>Bacteria</taxon>
        <taxon>Bacillati</taxon>
        <taxon>Actinomycetota</taxon>
        <taxon>Actinomycetes</taxon>
        <taxon>Propionibacteriales</taxon>
        <taxon>Nocardioidaceae</taxon>
        <taxon>Nocardioides</taxon>
    </lineage>
</organism>
<protein>
    <submittedName>
        <fullName evidence="2">Uncharacterized protein</fullName>
    </submittedName>
</protein>
<evidence type="ECO:0000313" key="2">
    <source>
        <dbReference type="EMBL" id="MDZ5661514.1"/>
    </source>
</evidence>
<dbReference type="EMBL" id="JAXQPW010000001">
    <property type="protein sequence ID" value="MDZ5661514.1"/>
    <property type="molecule type" value="Genomic_DNA"/>
</dbReference>
<dbReference type="Proteomes" id="UP001291999">
    <property type="component" value="Unassembled WGS sequence"/>
</dbReference>
<accession>A0ABU5K974</accession>
<name>A0ABU5K974_9ACTN</name>
<reference evidence="2 3" key="1">
    <citation type="submission" date="2023-11" db="EMBL/GenBank/DDBJ databases">
        <title>Novel species in genus Nocardioides.</title>
        <authorList>
            <person name="Zhou H."/>
        </authorList>
    </citation>
    <scope>NUCLEOTIDE SEQUENCE [LARGE SCALE GENOMIC DNA]</scope>
    <source>
        <strain evidence="2 3">S-58</strain>
    </source>
</reference>